<dbReference type="PROSITE" id="PS51352">
    <property type="entry name" value="THIOREDOXIN_2"/>
    <property type="match status" value="1"/>
</dbReference>
<evidence type="ECO:0000256" key="1">
    <source>
        <dbReference type="ARBA" id="ARBA00023157"/>
    </source>
</evidence>
<organism evidence="3 4">
    <name type="scientific">Oceanobacillus longus</name>
    <dbReference type="NCBI Taxonomy" id="930120"/>
    <lineage>
        <taxon>Bacteria</taxon>
        <taxon>Bacillati</taxon>
        <taxon>Bacillota</taxon>
        <taxon>Bacilli</taxon>
        <taxon>Bacillales</taxon>
        <taxon>Bacillaceae</taxon>
        <taxon>Oceanobacillus</taxon>
    </lineage>
</organism>
<evidence type="ECO:0000313" key="4">
    <source>
        <dbReference type="Proteomes" id="UP001595772"/>
    </source>
</evidence>
<gene>
    <name evidence="3" type="ORF">ACFOUV_10655</name>
</gene>
<dbReference type="InterPro" id="IPR050553">
    <property type="entry name" value="Thioredoxin_ResA/DsbE_sf"/>
</dbReference>
<evidence type="ECO:0000313" key="3">
    <source>
        <dbReference type="EMBL" id="MFC4024253.1"/>
    </source>
</evidence>
<dbReference type="RefSeq" id="WP_379496756.1">
    <property type="nucleotide sequence ID" value="NZ_JBHSAO010000008.1"/>
</dbReference>
<reference evidence="4" key="1">
    <citation type="journal article" date="2019" name="Int. J. Syst. Evol. Microbiol.">
        <title>The Global Catalogue of Microorganisms (GCM) 10K type strain sequencing project: providing services to taxonomists for standard genome sequencing and annotation.</title>
        <authorList>
            <consortium name="The Broad Institute Genomics Platform"/>
            <consortium name="The Broad Institute Genome Sequencing Center for Infectious Disease"/>
            <person name="Wu L."/>
            <person name="Ma J."/>
        </authorList>
    </citation>
    <scope>NUCLEOTIDE SEQUENCE [LARGE SCALE GENOMIC DNA]</scope>
    <source>
        <strain evidence="4">IBRC-M 10703</strain>
    </source>
</reference>
<dbReference type="Pfam" id="PF00578">
    <property type="entry name" value="AhpC-TSA"/>
    <property type="match status" value="1"/>
</dbReference>
<accession>A0ABV8GZP9</accession>
<name>A0ABV8GZP9_9BACI</name>
<dbReference type="PANTHER" id="PTHR42852">
    <property type="entry name" value="THIOL:DISULFIDE INTERCHANGE PROTEIN DSBE"/>
    <property type="match status" value="1"/>
</dbReference>
<dbReference type="EMBL" id="JBHSAO010000008">
    <property type="protein sequence ID" value="MFC4024253.1"/>
    <property type="molecule type" value="Genomic_DNA"/>
</dbReference>
<dbReference type="PANTHER" id="PTHR42852:SF12">
    <property type="entry name" value="THIOL-DISULFIDE OXIDOREDUCTASE YKUV"/>
    <property type="match status" value="1"/>
</dbReference>
<dbReference type="InterPro" id="IPR036249">
    <property type="entry name" value="Thioredoxin-like_sf"/>
</dbReference>
<sequence length="151" mass="17704">MRIREHMPDLKASGEWINSREIKTVDLLMGKKPTLIYFWSVSCHLCKGAMPLINQMRNEFKDKLNVISIHTPLNKEDNDLDNIRSEAARFNLTEPLFADQDEILSQTFQVKFVPAYFIFDEKGQLRYFQSGRNGIQTLQRRLNRILKKAES</sequence>
<dbReference type="CDD" id="cd02966">
    <property type="entry name" value="TlpA_like_family"/>
    <property type="match status" value="1"/>
</dbReference>
<comment type="caution">
    <text evidence="3">The sequence shown here is derived from an EMBL/GenBank/DDBJ whole genome shotgun (WGS) entry which is preliminary data.</text>
</comment>
<dbReference type="Gene3D" id="3.40.30.10">
    <property type="entry name" value="Glutaredoxin"/>
    <property type="match status" value="1"/>
</dbReference>
<feature type="domain" description="Thioredoxin" evidence="2">
    <location>
        <begin position="1"/>
        <end position="147"/>
    </location>
</feature>
<keyword evidence="4" id="KW-1185">Reference proteome</keyword>
<dbReference type="Proteomes" id="UP001595772">
    <property type="component" value="Unassembled WGS sequence"/>
</dbReference>
<dbReference type="InterPro" id="IPR000866">
    <property type="entry name" value="AhpC/TSA"/>
</dbReference>
<dbReference type="SUPFAM" id="SSF52833">
    <property type="entry name" value="Thioredoxin-like"/>
    <property type="match status" value="1"/>
</dbReference>
<evidence type="ECO:0000259" key="2">
    <source>
        <dbReference type="PROSITE" id="PS51352"/>
    </source>
</evidence>
<dbReference type="InterPro" id="IPR013766">
    <property type="entry name" value="Thioredoxin_domain"/>
</dbReference>
<protein>
    <submittedName>
        <fullName evidence="3">TlpA family protein disulfide reductase</fullName>
    </submittedName>
</protein>
<proteinExistence type="predicted"/>
<keyword evidence="1" id="KW-1015">Disulfide bond</keyword>